<dbReference type="InterPro" id="IPR022037">
    <property type="entry name" value="DUF3606"/>
</dbReference>
<reference evidence="2 3" key="1">
    <citation type="submission" date="2020-10" db="EMBL/GenBank/DDBJ databases">
        <title>Ramlibacter sp. HM2 16S ribosomal RNA gene Genome sequencing and assembly.</title>
        <authorList>
            <person name="Kang M."/>
        </authorList>
    </citation>
    <scope>NUCLEOTIDE SEQUENCE [LARGE SCALE GENOMIC DNA]</scope>
    <source>
        <strain evidence="2 3">HM2</strain>
    </source>
</reference>
<comment type="caution">
    <text evidence="2">The sequence shown here is derived from an EMBL/GenBank/DDBJ whole genome shotgun (WGS) entry which is preliminary data.</text>
</comment>
<feature type="region of interest" description="Disordered" evidence="1">
    <location>
        <begin position="48"/>
        <end position="68"/>
    </location>
</feature>
<keyword evidence="3" id="KW-1185">Reference proteome</keyword>
<accession>A0ABR9SA35</accession>
<gene>
    <name evidence="2" type="ORF">IM787_19845</name>
</gene>
<proteinExistence type="predicted"/>
<dbReference type="Proteomes" id="UP000806285">
    <property type="component" value="Unassembled WGS sequence"/>
</dbReference>
<name>A0ABR9SA35_9BURK</name>
<protein>
    <submittedName>
        <fullName evidence="2">DUF3606 domain-containing protein</fullName>
    </submittedName>
</protein>
<dbReference type="Pfam" id="PF12244">
    <property type="entry name" value="DUF3606"/>
    <property type="match status" value="1"/>
</dbReference>
<evidence type="ECO:0000313" key="3">
    <source>
        <dbReference type="Proteomes" id="UP000806285"/>
    </source>
</evidence>
<dbReference type="EMBL" id="JADDIV010000006">
    <property type="protein sequence ID" value="MBE7369827.1"/>
    <property type="molecule type" value="Genomic_DNA"/>
</dbReference>
<evidence type="ECO:0000313" key="2">
    <source>
        <dbReference type="EMBL" id="MBE7369827.1"/>
    </source>
</evidence>
<organism evidence="2 3">
    <name type="scientific">Ramlibacter pallidus</name>
    <dbReference type="NCBI Taxonomy" id="2780087"/>
    <lineage>
        <taxon>Bacteria</taxon>
        <taxon>Pseudomonadati</taxon>
        <taxon>Pseudomonadota</taxon>
        <taxon>Betaproteobacteria</taxon>
        <taxon>Burkholderiales</taxon>
        <taxon>Comamonadaceae</taxon>
        <taxon>Ramlibacter</taxon>
    </lineage>
</organism>
<sequence>MVQTSAKQPAARKERIDVSYDYAVCAWARHFNVSEKRVKEAVAAVGDEADRVREHLQRSRSPERPSSH</sequence>
<dbReference type="RefSeq" id="WP_193678459.1">
    <property type="nucleotide sequence ID" value="NZ_JADDIV010000006.1"/>
</dbReference>
<evidence type="ECO:0000256" key="1">
    <source>
        <dbReference type="SAM" id="MobiDB-lite"/>
    </source>
</evidence>